<evidence type="ECO:0000313" key="15">
    <source>
        <dbReference type="Proteomes" id="UP000264353"/>
    </source>
</evidence>
<dbReference type="Proteomes" id="UP000264353">
    <property type="component" value="Chromosome A9"/>
</dbReference>
<keyword evidence="6 11" id="KW-0863">Zinc-finger</keyword>
<evidence type="ECO:0000256" key="6">
    <source>
        <dbReference type="ARBA" id="ARBA00022771"/>
    </source>
</evidence>
<dbReference type="GO" id="GO:0008270">
    <property type="term" value="F:zinc ion binding"/>
    <property type="evidence" value="ECO:0007669"/>
    <property type="project" value="UniProtKB-KW"/>
</dbReference>
<proteinExistence type="inferred from homology"/>
<evidence type="ECO:0000313" key="14">
    <source>
        <dbReference type="EMBL" id="RID44209.1"/>
    </source>
</evidence>
<feature type="compositionally biased region" description="Polar residues" evidence="12">
    <location>
        <begin position="11"/>
        <end position="24"/>
    </location>
</feature>
<dbReference type="EMBL" id="CM010636">
    <property type="protein sequence ID" value="RID44209.1"/>
    <property type="molecule type" value="Genomic_DNA"/>
</dbReference>
<dbReference type="GO" id="GO:0016020">
    <property type="term" value="C:membrane"/>
    <property type="evidence" value="ECO:0007669"/>
    <property type="project" value="UniProtKB-SubCell"/>
</dbReference>
<keyword evidence="7" id="KW-0862">Zinc</keyword>
<keyword evidence="5" id="KW-0479">Metal-binding</keyword>
<evidence type="ECO:0000256" key="3">
    <source>
        <dbReference type="ARBA" id="ARBA00012483"/>
    </source>
</evidence>
<comment type="subcellular location">
    <subcellularLocation>
        <location evidence="2">Membrane</location>
    </subcellularLocation>
</comment>
<dbReference type="AlphaFoldDB" id="A0A397XSI7"/>
<dbReference type="InterPro" id="IPR001841">
    <property type="entry name" value="Znf_RING"/>
</dbReference>
<evidence type="ECO:0000256" key="8">
    <source>
        <dbReference type="ARBA" id="ARBA00022989"/>
    </source>
</evidence>
<feature type="region of interest" description="Disordered" evidence="12">
    <location>
        <begin position="1"/>
        <end position="67"/>
    </location>
</feature>
<evidence type="ECO:0000256" key="7">
    <source>
        <dbReference type="ARBA" id="ARBA00022833"/>
    </source>
</evidence>
<comment type="catalytic activity">
    <reaction evidence="1">
        <text>S-ubiquitinyl-[E2 ubiquitin-conjugating enzyme]-L-cysteine + [acceptor protein]-L-lysine = [E2 ubiquitin-conjugating enzyme]-L-cysteine + N(6)-ubiquitinyl-[acceptor protein]-L-lysine.</text>
        <dbReference type="EC" id="2.3.2.27"/>
    </reaction>
</comment>
<dbReference type="SMART" id="SM00184">
    <property type="entry name" value="RING"/>
    <property type="match status" value="1"/>
</dbReference>
<reference evidence="14 15" key="1">
    <citation type="submission" date="2018-06" db="EMBL/GenBank/DDBJ databases">
        <title>WGS assembly of Brassica rapa FPsc.</title>
        <authorList>
            <person name="Bowman J."/>
            <person name="Kohchi T."/>
            <person name="Yamato K."/>
            <person name="Jenkins J."/>
            <person name="Shu S."/>
            <person name="Ishizaki K."/>
            <person name="Yamaoka S."/>
            <person name="Nishihama R."/>
            <person name="Nakamura Y."/>
            <person name="Berger F."/>
            <person name="Adam C."/>
            <person name="Aki S."/>
            <person name="Althoff F."/>
            <person name="Araki T."/>
            <person name="Arteaga-Vazquez M."/>
            <person name="Balasubrmanian S."/>
            <person name="Bauer D."/>
            <person name="Boehm C."/>
            <person name="Briginshaw L."/>
            <person name="Caballero-Perez J."/>
            <person name="Catarino B."/>
            <person name="Chen F."/>
            <person name="Chiyoda S."/>
            <person name="Chovatia M."/>
            <person name="Davies K."/>
            <person name="Delmans M."/>
            <person name="Demura T."/>
            <person name="Dierschke T."/>
            <person name="Dolan L."/>
            <person name="Dorantes-Acosta A."/>
            <person name="Eklund D."/>
            <person name="Florent S."/>
            <person name="Flores-Sandoval E."/>
            <person name="Fujiyama A."/>
            <person name="Fukuzawa H."/>
            <person name="Galik B."/>
            <person name="Grimanelli D."/>
            <person name="Grimwood J."/>
            <person name="Grossniklaus U."/>
            <person name="Hamada T."/>
            <person name="Haseloff J."/>
            <person name="Hetherington A."/>
            <person name="Higo A."/>
            <person name="Hirakawa Y."/>
            <person name="Hundley H."/>
            <person name="Ikeda Y."/>
            <person name="Inoue K."/>
            <person name="Inoue S."/>
            <person name="Ishida S."/>
            <person name="Jia Q."/>
            <person name="Kakita M."/>
            <person name="Kanazawa T."/>
            <person name="Kawai Y."/>
            <person name="Kawashima T."/>
            <person name="Kennedy M."/>
            <person name="Kinose K."/>
            <person name="Kinoshita T."/>
            <person name="Kohara Y."/>
            <person name="Koide E."/>
            <person name="Komatsu K."/>
            <person name="Kopischke S."/>
            <person name="Kubo M."/>
            <person name="Kyozuka J."/>
            <person name="Lagercrantz U."/>
            <person name="Lin S."/>
            <person name="Lindquist E."/>
            <person name="Lipzen A."/>
            <person name="Lu C."/>
            <person name="Luna E."/>
            <person name="Martienssen R."/>
            <person name="Minamino N."/>
            <person name="Mizutani M."/>
            <person name="Mizutani M."/>
            <person name="Mochizuki N."/>
            <person name="Monte I."/>
            <person name="Mosher R."/>
            <person name="Nagasaki H."/>
            <person name="Nakagami H."/>
            <person name="Naramoto S."/>
            <person name="Nishitani K."/>
            <person name="Ohtani M."/>
            <person name="Okamoto T."/>
            <person name="Okumura M."/>
            <person name="Phillips J."/>
            <person name="Pollak B."/>
            <person name="Reinders A."/>
            <person name="Roevekamp M."/>
            <person name="Sano R."/>
            <person name="Sawa S."/>
            <person name="Schmid M."/>
            <person name="Shirakawa M."/>
            <person name="Solano R."/>
            <person name="Spunde A."/>
            <person name="Suetsugu N."/>
            <person name="Sugano S."/>
            <person name="Sugiyama A."/>
            <person name="Sun R."/>
            <person name="Suzuki Y."/>
            <person name="Takenaka M."/>
            <person name="Takezawa D."/>
            <person name="Tomogane H."/>
            <person name="Tsuzuki M."/>
            <person name="Ueda T."/>
            <person name="Umeda M."/>
            <person name="Ward J."/>
            <person name="Watanabe Y."/>
            <person name="Yazaki K."/>
            <person name="Yokoyama R."/>
            <person name="Yoshitake Y."/>
            <person name="Yotsui I."/>
            <person name="Zachgo S."/>
            <person name="Schmutz J."/>
        </authorList>
    </citation>
    <scope>NUCLEOTIDE SEQUENCE [LARGE SCALE GENOMIC DNA]</scope>
    <source>
        <strain evidence="15">cv. B-3</strain>
    </source>
</reference>
<dbReference type="PANTHER" id="PTHR46539">
    <property type="entry name" value="E3 UBIQUITIN-PROTEIN LIGASE ATL42"/>
    <property type="match status" value="1"/>
</dbReference>
<feature type="compositionally biased region" description="Polar residues" evidence="12">
    <location>
        <begin position="53"/>
        <end position="64"/>
    </location>
</feature>
<dbReference type="InterPro" id="IPR013083">
    <property type="entry name" value="Znf_RING/FYVE/PHD"/>
</dbReference>
<gene>
    <name evidence="14" type="ORF">BRARA_I01022</name>
</gene>
<evidence type="ECO:0000259" key="13">
    <source>
        <dbReference type="PROSITE" id="PS50089"/>
    </source>
</evidence>
<dbReference type="CDD" id="cd16454">
    <property type="entry name" value="RING-H2_PA-TM-RING"/>
    <property type="match status" value="1"/>
</dbReference>
<evidence type="ECO:0000256" key="9">
    <source>
        <dbReference type="ARBA" id="ARBA00023136"/>
    </source>
</evidence>
<dbReference type="GO" id="GO:0061630">
    <property type="term" value="F:ubiquitin protein ligase activity"/>
    <property type="evidence" value="ECO:0007669"/>
    <property type="project" value="UniProtKB-EC"/>
</dbReference>
<protein>
    <recommendedName>
        <fullName evidence="3">RING-type E3 ubiquitin transferase</fullName>
        <ecNumber evidence="3">2.3.2.27</ecNumber>
    </recommendedName>
</protein>
<keyword evidence="8" id="KW-1133">Transmembrane helix</keyword>
<name>A0A397XSI7_BRACM</name>
<evidence type="ECO:0000256" key="2">
    <source>
        <dbReference type="ARBA" id="ARBA00004370"/>
    </source>
</evidence>
<dbReference type="PROSITE" id="PS50089">
    <property type="entry name" value="ZF_RING_2"/>
    <property type="match status" value="1"/>
</dbReference>
<evidence type="ECO:0000256" key="11">
    <source>
        <dbReference type="PROSITE-ProRule" id="PRU00175"/>
    </source>
</evidence>
<dbReference type="Pfam" id="PF13639">
    <property type="entry name" value="zf-RING_2"/>
    <property type="match status" value="1"/>
</dbReference>
<feature type="region of interest" description="Disordered" evidence="12">
    <location>
        <begin position="79"/>
        <end position="108"/>
    </location>
</feature>
<evidence type="ECO:0000256" key="4">
    <source>
        <dbReference type="ARBA" id="ARBA00022692"/>
    </source>
</evidence>
<dbReference type="SUPFAM" id="SSF57850">
    <property type="entry name" value="RING/U-box"/>
    <property type="match status" value="1"/>
</dbReference>
<evidence type="ECO:0000256" key="10">
    <source>
        <dbReference type="ARBA" id="ARBA00024209"/>
    </source>
</evidence>
<dbReference type="EC" id="2.3.2.27" evidence="3"/>
<comment type="similarity">
    <text evidence="10">Belongs to the RING-type zinc finger family. ATL subfamily.</text>
</comment>
<evidence type="ECO:0000256" key="1">
    <source>
        <dbReference type="ARBA" id="ARBA00000900"/>
    </source>
</evidence>
<keyword evidence="4" id="KW-0812">Transmembrane</keyword>
<accession>A0A397XSI7</accession>
<sequence length="186" mass="20334">MTPELRPCIFHSQSRLSPTVTSNPRDLGLSIGAIFDSSLPNPQDEPSGLSIGSIFNSSPSNPQDEPSVLSIIRSISNVSFLDPQDDPPDDPQDDPPDDPQDEPSGGLSSTLVQKLSQFKISKPARPDGSECIVCLDGFRKGRWCRRLPGCGHVFHRKCVDTWFLRADTCPTCRASVRLTEEDAQQG</sequence>
<feature type="domain" description="RING-type" evidence="13">
    <location>
        <begin position="131"/>
        <end position="173"/>
    </location>
</feature>
<evidence type="ECO:0000256" key="12">
    <source>
        <dbReference type="SAM" id="MobiDB-lite"/>
    </source>
</evidence>
<dbReference type="Gene3D" id="3.30.40.10">
    <property type="entry name" value="Zinc/RING finger domain, C3HC4 (zinc finger)"/>
    <property type="match status" value="1"/>
</dbReference>
<feature type="compositionally biased region" description="Acidic residues" evidence="12">
    <location>
        <begin position="83"/>
        <end position="101"/>
    </location>
</feature>
<organism evidence="14 15">
    <name type="scientific">Brassica campestris</name>
    <name type="common">Field mustard</name>
    <dbReference type="NCBI Taxonomy" id="3711"/>
    <lineage>
        <taxon>Eukaryota</taxon>
        <taxon>Viridiplantae</taxon>
        <taxon>Streptophyta</taxon>
        <taxon>Embryophyta</taxon>
        <taxon>Tracheophyta</taxon>
        <taxon>Spermatophyta</taxon>
        <taxon>Magnoliopsida</taxon>
        <taxon>eudicotyledons</taxon>
        <taxon>Gunneridae</taxon>
        <taxon>Pentapetalae</taxon>
        <taxon>rosids</taxon>
        <taxon>malvids</taxon>
        <taxon>Brassicales</taxon>
        <taxon>Brassicaceae</taxon>
        <taxon>Brassiceae</taxon>
        <taxon>Brassica</taxon>
    </lineage>
</organism>
<evidence type="ECO:0000256" key="5">
    <source>
        <dbReference type="ARBA" id="ARBA00022723"/>
    </source>
</evidence>
<keyword evidence="9" id="KW-0472">Membrane</keyword>
<dbReference type="PANTHER" id="PTHR46539:SF9">
    <property type="entry name" value="RING-H2 FINGER PROTEIN ATL56"/>
    <property type="match status" value="1"/>
</dbReference>